<sequence length="155" mass="16966">MPPPGDWPAGAVNTAVVPTGHAGRIAFAKKGKIINGWESLVEYSLIKDKKLGFGVGDIDVSYVDGFTYPILCTCKGVRLSGCYDNLWTQGKTCPEENGQGACKNPHRMKKDIDHAHEWFKLCEHKAYTYSKDDQANSNGKCQSGTVECEIMPGKP</sequence>
<accession>A0AA40EM42</accession>
<keyword evidence="2" id="KW-1185">Reference proteome</keyword>
<dbReference type="AlphaFoldDB" id="A0AA40EM42"/>
<reference evidence="1" key="1">
    <citation type="submission" date="2023-06" db="EMBL/GenBank/DDBJ databases">
        <title>Genome-scale phylogeny and comparative genomics of the fungal order Sordariales.</title>
        <authorList>
            <consortium name="Lawrence Berkeley National Laboratory"/>
            <person name="Hensen N."/>
            <person name="Bonometti L."/>
            <person name="Westerberg I."/>
            <person name="Brannstrom I.O."/>
            <person name="Guillou S."/>
            <person name="Cros-Aarteil S."/>
            <person name="Calhoun S."/>
            <person name="Haridas S."/>
            <person name="Kuo A."/>
            <person name="Mondo S."/>
            <person name="Pangilinan J."/>
            <person name="Riley R."/>
            <person name="Labutti K."/>
            <person name="Andreopoulos B."/>
            <person name="Lipzen A."/>
            <person name="Chen C."/>
            <person name="Yanf M."/>
            <person name="Daum C."/>
            <person name="Ng V."/>
            <person name="Clum A."/>
            <person name="Steindorff A."/>
            <person name="Ohm R."/>
            <person name="Martin F."/>
            <person name="Silar P."/>
            <person name="Natvig D."/>
            <person name="Lalanne C."/>
            <person name="Gautier V."/>
            <person name="Ament-Velasquez S.L."/>
            <person name="Kruys A."/>
            <person name="Hutchinson M.I."/>
            <person name="Powell A.J."/>
            <person name="Barry K."/>
            <person name="Miller A.N."/>
            <person name="Grigoriev I.V."/>
            <person name="Debuchy R."/>
            <person name="Gladieux P."/>
            <person name="Thoren M.H."/>
            <person name="Johannesson H."/>
        </authorList>
    </citation>
    <scope>NUCLEOTIDE SEQUENCE</scope>
    <source>
        <strain evidence="1">CBS 540.89</strain>
    </source>
</reference>
<dbReference type="Proteomes" id="UP001172159">
    <property type="component" value="Unassembled WGS sequence"/>
</dbReference>
<name>A0AA40EM42_9PEZI</name>
<comment type="caution">
    <text evidence="1">The sequence shown here is derived from an EMBL/GenBank/DDBJ whole genome shotgun (WGS) entry which is preliminary data.</text>
</comment>
<proteinExistence type="predicted"/>
<dbReference type="EMBL" id="JAUKTV010000003">
    <property type="protein sequence ID" value="KAK0741865.1"/>
    <property type="molecule type" value="Genomic_DNA"/>
</dbReference>
<gene>
    <name evidence="1" type="ORF">B0T21DRAFT_283359</name>
</gene>
<dbReference type="SUPFAM" id="SSF49870">
    <property type="entry name" value="Osmotin, thaumatin-like protein"/>
    <property type="match status" value="1"/>
</dbReference>
<evidence type="ECO:0000313" key="2">
    <source>
        <dbReference type="Proteomes" id="UP001172159"/>
    </source>
</evidence>
<protein>
    <submittedName>
        <fullName evidence="1">Uncharacterized protein</fullName>
    </submittedName>
</protein>
<dbReference type="Gene3D" id="2.60.110.10">
    <property type="entry name" value="Thaumatin"/>
    <property type="match status" value="1"/>
</dbReference>
<dbReference type="InterPro" id="IPR037176">
    <property type="entry name" value="Osmotin/thaumatin-like_sf"/>
</dbReference>
<organism evidence="1 2">
    <name type="scientific">Apiosordaria backusii</name>
    <dbReference type="NCBI Taxonomy" id="314023"/>
    <lineage>
        <taxon>Eukaryota</taxon>
        <taxon>Fungi</taxon>
        <taxon>Dikarya</taxon>
        <taxon>Ascomycota</taxon>
        <taxon>Pezizomycotina</taxon>
        <taxon>Sordariomycetes</taxon>
        <taxon>Sordariomycetidae</taxon>
        <taxon>Sordariales</taxon>
        <taxon>Lasiosphaeriaceae</taxon>
        <taxon>Apiosordaria</taxon>
    </lineage>
</organism>
<evidence type="ECO:0000313" key="1">
    <source>
        <dbReference type="EMBL" id="KAK0741865.1"/>
    </source>
</evidence>